<keyword evidence="3" id="KW-1133">Transmembrane helix</keyword>
<evidence type="ECO:0000313" key="4">
    <source>
        <dbReference type="EMBL" id="MEQ2202164.1"/>
    </source>
</evidence>
<evidence type="ECO:0000256" key="2">
    <source>
        <dbReference type="SAM" id="Coils"/>
    </source>
</evidence>
<sequence length="173" mass="19893">VQADFEFFRLQVEERERETEAELRKEFQEKLRAAENGLLEAKAEISATQEESLRLGKELENTMEQIQELSAKSPFFPSFYIILFFLFSCVFCYTALCLPIFTCPFGLYHTSLQDLEEELELDRKRVLEAEAVVKRAEEELAVAKERLLLQEDELQSRAGSRSVCLSKGGLQPG</sequence>
<keyword evidence="1 2" id="KW-0175">Coiled coil</keyword>
<keyword evidence="5" id="KW-1185">Reference proteome</keyword>
<accession>A0ABV0R221</accession>
<organism evidence="4 5">
    <name type="scientific">Xenoophorus captivus</name>
    <dbReference type="NCBI Taxonomy" id="1517983"/>
    <lineage>
        <taxon>Eukaryota</taxon>
        <taxon>Metazoa</taxon>
        <taxon>Chordata</taxon>
        <taxon>Craniata</taxon>
        <taxon>Vertebrata</taxon>
        <taxon>Euteleostomi</taxon>
        <taxon>Actinopterygii</taxon>
        <taxon>Neopterygii</taxon>
        <taxon>Teleostei</taxon>
        <taxon>Neoteleostei</taxon>
        <taxon>Acanthomorphata</taxon>
        <taxon>Ovalentaria</taxon>
        <taxon>Atherinomorphae</taxon>
        <taxon>Cyprinodontiformes</taxon>
        <taxon>Goodeidae</taxon>
        <taxon>Xenoophorus</taxon>
    </lineage>
</organism>
<protein>
    <submittedName>
        <fullName evidence="4">Uncharacterized protein</fullName>
    </submittedName>
</protein>
<gene>
    <name evidence="4" type="ORF">XENOCAPTIV_025838</name>
</gene>
<proteinExistence type="predicted"/>
<dbReference type="PANTHER" id="PTHR18870:SF8">
    <property type="entry name" value="PROTEIN FAM184B"/>
    <property type="match status" value="1"/>
</dbReference>
<dbReference type="Proteomes" id="UP001434883">
    <property type="component" value="Unassembled WGS sequence"/>
</dbReference>
<dbReference type="PANTHER" id="PTHR18870">
    <property type="entry name" value="PROTEIN TAG-278-RELATED"/>
    <property type="match status" value="1"/>
</dbReference>
<name>A0ABV0R221_9TELE</name>
<evidence type="ECO:0000256" key="1">
    <source>
        <dbReference type="ARBA" id="ARBA00023054"/>
    </source>
</evidence>
<dbReference type="EMBL" id="JAHRIN010031518">
    <property type="protein sequence ID" value="MEQ2202164.1"/>
    <property type="molecule type" value="Genomic_DNA"/>
</dbReference>
<keyword evidence="3" id="KW-0472">Membrane</keyword>
<evidence type="ECO:0000256" key="3">
    <source>
        <dbReference type="SAM" id="Phobius"/>
    </source>
</evidence>
<feature type="coiled-coil region" evidence="2">
    <location>
        <begin position="10"/>
        <end position="72"/>
    </location>
</feature>
<feature type="transmembrane region" description="Helical" evidence="3">
    <location>
        <begin position="79"/>
        <end position="101"/>
    </location>
</feature>
<keyword evidence="3" id="KW-0812">Transmembrane</keyword>
<reference evidence="4 5" key="1">
    <citation type="submission" date="2021-06" db="EMBL/GenBank/DDBJ databases">
        <authorList>
            <person name="Palmer J.M."/>
        </authorList>
    </citation>
    <scope>NUCLEOTIDE SEQUENCE [LARGE SCALE GENOMIC DNA]</scope>
    <source>
        <strain evidence="4 5">XC_2019</strain>
        <tissue evidence="4">Muscle</tissue>
    </source>
</reference>
<feature type="non-terminal residue" evidence="4">
    <location>
        <position position="1"/>
    </location>
</feature>
<feature type="coiled-coil region" evidence="2">
    <location>
        <begin position="112"/>
        <end position="153"/>
    </location>
</feature>
<evidence type="ECO:0000313" key="5">
    <source>
        <dbReference type="Proteomes" id="UP001434883"/>
    </source>
</evidence>
<comment type="caution">
    <text evidence="4">The sequence shown here is derived from an EMBL/GenBank/DDBJ whole genome shotgun (WGS) entry which is preliminary data.</text>
</comment>